<accession>A0A6A7AJZ8</accession>
<dbReference type="GO" id="GO:0008033">
    <property type="term" value="P:tRNA processing"/>
    <property type="evidence" value="ECO:0007669"/>
    <property type="project" value="UniProtKB-KW"/>
</dbReference>
<dbReference type="SUPFAM" id="SSF52402">
    <property type="entry name" value="Adenine nucleotide alpha hydrolases-like"/>
    <property type="match status" value="1"/>
</dbReference>
<dbReference type="NCBIfam" id="TIGR02432">
    <property type="entry name" value="lysidine_TilS_N"/>
    <property type="match status" value="1"/>
</dbReference>
<proteinExistence type="inferred from homology"/>
<dbReference type="EMBL" id="MU006216">
    <property type="protein sequence ID" value="KAF2833027.1"/>
    <property type="molecule type" value="Genomic_DNA"/>
</dbReference>
<dbReference type="GO" id="GO:0032267">
    <property type="term" value="F:tRNA(Ile)-lysidine synthase activity"/>
    <property type="evidence" value="ECO:0007669"/>
    <property type="project" value="UniProtKB-EC"/>
</dbReference>
<protein>
    <recommendedName>
        <fullName evidence="1">tRNA(Ile)-lysidine synthetase</fullName>
        <ecNumber evidence="1">6.3.4.19</ecNumber>
    </recommendedName>
</protein>
<sequence>MWRNHVLRLRNCSSTATSRNGLSIRWYSSGQGLPVSESEFGHALRHVLPWKWNTVSQTPLGFAISGGVDSMALACLYNKVRQTERFLPEAHGFIVDHKARPESTEEANWVAEQLRSRFDMEATVLTLTWPEDVDPKRFETEARTRRYRALGRACRDHKIQALMVAHHADDQAETVMMRLANNRLRTGLKGMQRVEWIPECEGIYGVYHSGKKQRPDPSLHIPFPVETGGIQILRPLLAMEKSRLIATCEEEGVKWAEDRTNQVPTIASRNAIRHIYKHHKLPEALSIQSLVDTSLYMQRRVADHQFNAEKLYNQCLMKLDIQTGSLLVRFPPFSSLLAWPIESESDKNEARNNAYCLIEKVADLVTPKFKAALGQLAARIDNFYPEFMTPEEKEEVTAAGEGHFTDKFTVHHIWWRRWDKASPFNDDGVASRDFGSSASHPKEWLLTRQTMEYGEAQALQVSIPPSQNFSLHSEAPSTSKETYQLFDGRFWIKLDNHTHDTLILRIFGKADMRHLPTTQSNKEAMRNQSGVIPERFITAAFSLLKPSDIRFTLPAVFCKDSTTGEETLIGFPTLNVRMNGFGAPEDVCTWSVRYKKVNFGQRSAGDIIVPGTKTQNIVKREKRMRIAQKGISRLKIQRNQVVGDNAQDSLTGYKRVSKQSSLDLEMQRKRRQSLLYKQRAMEGEEFEGLGFLEEESEAQENVKGGKIDQSRRDVVRARDRWGC</sequence>
<keyword evidence="4" id="KW-0547">Nucleotide-binding</keyword>
<dbReference type="InterPro" id="IPR012795">
    <property type="entry name" value="tRNA_Ile_lys_synt_N"/>
</dbReference>
<keyword evidence="2" id="KW-0436">Ligase</keyword>
<comment type="catalytic activity">
    <reaction evidence="6">
        <text>cytidine(34) in tRNA(Ile2) + L-lysine + ATP = lysidine(34) in tRNA(Ile2) + AMP + diphosphate + H(+)</text>
        <dbReference type="Rhea" id="RHEA:43744"/>
        <dbReference type="Rhea" id="RHEA-COMP:10625"/>
        <dbReference type="Rhea" id="RHEA-COMP:10670"/>
        <dbReference type="ChEBI" id="CHEBI:15378"/>
        <dbReference type="ChEBI" id="CHEBI:30616"/>
        <dbReference type="ChEBI" id="CHEBI:32551"/>
        <dbReference type="ChEBI" id="CHEBI:33019"/>
        <dbReference type="ChEBI" id="CHEBI:82748"/>
        <dbReference type="ChEBI" id="CHEBI:83665"/>
        <dbReference type="ChEBI" id="CHEBI:456215"/>
        <dbReference type="EC" id="6.3.4.19"/>
    </reaction>
</comment>
<gene>
    <name evidence="8" type="ORF">CC86DRAFT_461486</name>
</gene>
<dbReference type="Proteomes" id="UP000799424">
    <property type="component" value="Unassembled WGS sequence"/>
</dbReference>
<dbReference type="Gene3D" id="3.40.50.620">
    <property type="entry name" value="HUPs"/>
    <property type="match status" value="1"/>
</dbReference>
<dbReference type="Pfam" id="PF01171">
    <property type="entry name" value="ATP_bind_3"/>
    <property type="match status" value="1"/>
</dbReference>
<dbReference type="InterPro" id="IPR011063">
    <property type="entry name" value="TilS/TtcA_N"/>
</dbReference>
<evidence type="ECO:0000256" key="3">
    <source>
        <dbReference type="ARBA" id="ARBA00022694"/>
    </source>
</evidence>
<evidence type="ECO:0000259" key="7">
    <source>
        <dbReference type="Pfam" id="PF01171"/>
    </source>
</evidence>
<dbReference type="EC" id="6.3.4.19" evidence="1"/>
<dbReference type="InterPro" id="IPR014729">
    <property type="entry name" value="Rossmann-like_a/b/a_fold"/>
</dbReference>
<evidence type="ECO:0000313" key="9">
    <source>
        <dbReference type="Proteomes" id="UP000799424"/>
    </source>
</evidence>
<reference evidence="8" key="1">
    <citation type="journal article" date="2020" name="Stud. Mycol.">
        <title>101 Dothideomycetes genomes: a test case for predicting lifestyles and emergence of pathogens.</title>
        <authorList>
            <person name="Haridas S."/>
            <person name="Albert R."/>
            <person name="Binder M."/>
            <person name="Bloem J."/>
            <person name="Labutti K."/>
            <person name="Salamov A."/>
            <person name="Andreopoulos B."/>
            <person name="Baker S."/>
            <person name="Barry K."/>
            <person name="Bills G."/>
            <person name="Bluhm B."/>
            <person name="Cannon C."/>
            <person name="Castanera R."/>
            <person name="Culley D."/>
            <person name="Daum C."/>
            <person name="Ezra D."/>
            <person name="Gonzalez J."/>
            <person name="Henrissat B."/>
            <person name="Kuo A."/>
            <person name="Liang C."/>
            <person name="Lipzen A."/>
            <person name="Lutzoni F."/>
            <person name="Magnuson J."/>
            <person name="Mondo S."/>
            <person name="Nolan M."/>
            <person name="Ohm R."/>
            <person name="Pangilinan J."/>
            <person name="Park H.-J."/>
            <person name="Ramirez L."/>
            <person name="Alfaro M."/>
            <person name="Sun H."/>
            <person name="Tritt A."/>
            <person name="Yoshinaga Y."/>
            <person name="Zwiers L.-H."/>
            <person name="Turgeon B."/>
            <person name="Goodwin S."/>
            <person name="Spatafora J."/>
            <person name="Crous P."/>
            <person name="Grigoriev I."/>
        </authorList>
    </citation>
    <scope>NUCLEOTIDE SEQUENCE</scope>
    <source>
        <strain evidence="8">CBS 113818</strain>
    </source>
</reference>
<evidence type="ECO:0000256" key="2">
    <source>
        <dbReference type="ARBA" id="ARBA00022598"/>
    </source>
</evidence>
<dbReference type="GO" id="GO:0005524">
    <property type="term" value="F:ATP binding"/>
    <property type="evidence" value="ECO:0007669"/>
    <property type="project" value="UniProtKB-KW"/>
</dbReference>
<name>A0A6A7AJZ8_9PLEO</name>
<dbReference type="InterPro" id="IPR012094">
    <property type="entry name" value="tRNA_Ile_lys_synt"/>
</dbReference>
<dbReference type="CDD" id="cd01992">
    <property type="entry name" value="TilS_N"/>
    <property type="match status" value="1"/>
</dbReference>
<evidence type="ECO:0000256" key="4">
    <source>
        <dbReference type="ARBA" id="ARBA00022741"/>
    </source>
</evidence>
<evidence type="ECO:0000313" key="8">
    <source>
        <dbReference type="EMBL" id="KAF2833027.1"/>
    </source>
</evidence>
<evidence type="ECO:0000256" key="6">
    <source>
        <dbReference type="ARBA" id="ARBA00048539"/>
    </source>
</evidence>
<dbReference type="HAMAP" id="MF_01161">
    <property type="entry name" value="tRNA_Ile_lys_synt"/>
    <property type="match status" value="1"/>
</dbReference>
<dbReference type="AlphaFoldDB" id="A0A6A7AJZ8"/>
<keyword evidence="9" id="KW-1185">Reference proteome</keyword>
<evidence type="ECO:0000256" key="1">
    <source>
        <dbReference type="ARBA" id="ARBA00013267"/>
    </source>
</evidence>
<dbReference type="PANTHER" id="PTHR43033">
    <property type="entry name" value="TRNA(ILE)-LYSIDINE SYNTHASE-RELATED"/>
    <property type="match status" value="1"/>
</dbReference>
<organism evidence="8 9">
    <name type="scientific">Ophiobolus disseminans</name>
    <dbReference type="NCBI Taxonomy" id="1469910"/>
    <lineage>
        <taxon>Eukaryota</taxon>
        <taxon>Fungi</taxon>
        <taxon>Dikarya</taxon>
        <taxon>Ascomycota</taxon>
        <taxon>Pezizomycotina</taxon>
        <taxon>Dothideomycetes</taxon>
        <taxon>Pleosporomycetidae</taxon>
        <taxon>Pleosporales</taxon>
        <taxon>Pleosporineae</taxon>
        <taxon>Phaeosphaeriaceae</taxon>
        <taxon>Ophiobolus</taxon>
    </lineage>
</organism>
<dbReference type="OrthoDB" id="434144at2759"/>
<keyword evidence="3" id="KW-0819">tRNA processing</keyword>
<evidence type="ECO:0000256" key="5">
    <source>
        <dbReference type="ARBA" id="ARBA00022840"/>
    </source>
</evidence>
<keyword evidence="5" id="KW-0067">ATP-binding</keyword>
<dbReference type="PANTHER" id="PTHR43033:SF1">
    <property type="entry name" value="TRNA(ILE)-LYSIDINE SYNTHASE-RELATED"/>
    <property type="match status" value="1"/>
</dbReference>
<feature type="domain" description="tRNA(Ile)-lysidine/2-thiocytidine synthase N-terminal" evidence="7">
    <location>
        <begin position="63"/>
        <end position="274"/>
    </location>
</feature>